<dbReference type="OrthoDB" id="5392779at2759"/>
<feature type="domain" description="Zn(2)-C6 fungal-type" evidence="5">
    <location>
        <begin position="16"/>
        <end position="47"/>
    </location>
</feature>
<dbReference type="CDD" id="cd00067">
    <property type="entry name" value="GAL4"/>
    <property type="match status" value="1"/>
</dbReference>
<dbReference type="PROSITE" id="PS00463">
    <property type="entry name" value="ZN2_CY6_FUNGAL_1"/>
    <property type="match status" value="1"/>
</dbReference>
<dbReference type="InterPro" id="IPR036864">
    <property type="entry name" value="Zn2-C6_fun-type_DNA-bd_sf"/>
</dbReference>
<keyword evidence="1" id="KW-0805">Transcription regulation</keyword>
<dbReference type="AlphaFoldDB" id="A0A9W4UBG1"/>
<dbReference type="PANTHER" id="PTHR47840:SF1">
    <property type="entry name" value="ZN(II)2CYS6 TRANSCRIPTION FACTOR (EUROFUNG)"/>
    <property type="match status" value="1"/>
</dbReference>
<dbReference type="GO" id="GO:0000981">
    <property type="term" value="F:DNA-binding transcription factor activity, RNA polymerase II-specific"/>
    <property type="evidence" value="ECO:0007669"/>
    <property type="project" value="InterPro"/>
</dbReference>
<dbReference type="GO" id="GO:0008270">
    <property type="term" value="F:zinc ion binding"/>
    <property type="evidence" value="ECO:0007669"/>
    <property type="project" value="InterPro"/>
</dbReference>
<evidence type="ECO:0000313" key="7">
    <source>
        <dbReference type="Proteomes" id="UP001152607"/>
    </source>
</evidence>
<feature type="region of interest" description="Disordered" evidence="4">
    <location>
        <begin position="102"/>
        <end position="123"/>
    </location>
</feature>
<keyword evidence="7" id="KW-1185">Reference proteome</keyword>
<dbReference type="InterPro" id="IPR001138">
    <property type="entry name" value="Zn2Cys6_DnaBD"/>
</dbReference>
<dbReference type="EMBL" id="CAOQHR010000003">
    <property type="protein sequence ID" value="CAI6331921.1"/>
    <property type="molecule type" value="Genomic_DNA"/>
</dbReference>
<dbReference type="SUPFAM" id="SSF57701">
    <property type="entry name" value="Zn2/Cys6 DNA-binding domain"/>
    <property type="match status" value="1"/>
</dbReference>
<evidence type="ECO:0000259" key="5">
    <source>
        <dbReference type="PROSITE" id="PS50048"/>
    </source>
</evidence>
<proteinExistence type="predicted"/>
<evidence type="ECO:0000256" key="1">
    <source>
        <dbReference type="ARBA" id="ARBA00023015"/>
    </source>
</evidence>
<dbReference type="CDD" id="cd12148">
    <property type="entry name" value="fungal_TF_MHR"/>
    <property type="match status" value="1"/>
</dbReference>
<protein>
    <recommendedName>
        <fullName evidence="5">Zn(2)-C6 fungal-type domain-containing protein</fullName>
    </recommendedName>
</protein>
<evidence type="ECO:0000313" key="6">
    <source>
        <dbReference type="EMBL" id="CAI6331921.1"/>
    </source>
</evidence>
<keyword evidence="3" id="KW-0539">Nucleus</keyword>
<organism evidence="6 7">
    <name type="scientific">Periconia digitata</name>
    <dbReference type="NCBI Taxonomy" id="1303443"/>
    <lineage>
        <taxon>Eukaryota</taxon>
        <taxon>Fungi</taxon>
        <taxon>Dikarya</taxon>
        <taxon>Ascomycota</taxon>
        <taxon>Pezizomycotina</taxon>
        <taxon>Dothideomycetes</taxon>
        <taxon>Pleosporomycetidae</taxon>
        <taxon>Pleosporales</taxon>
        <taxon>Massarineae</taxon>
        <taxon>Periconiaceae</taxon>
        <taxon>Periconia</taxon>
    </lineage>
</organism>
<dbReference type="Proteomes" id="UP001152607">
    <property type="component" value="Unassembled WGS sequence"/>
</dbReference>
<gene>
    <name evidence="6" type="ORF">PDIGIT_LOCUS4950</name>
</gene>
<comment type="caution">
    <text evidence="6">The sequence shown here is derived from an EMBL/GenBank/DDBJ whole genome shotgun (WGS) entry which is preliminary data.</text>
</comment>
<reference evidence="6" key="1">
    <citation type="submission" date="2023-01" db="EMBL/GenBank/DDBJ databases">
        <authorList>
            <person name="Van Ghelder C."/>
            <person name="Rancurel C."/>
        </authorList>
    </citation>
    <scope>NUCLEOTIDE SEQUENCE</scope>
    <source>
        <strain evidence="6">CNCM I-4278</strain>
    </source>
</reference>
<dbReference type="PROSITE" id="PS50048">
    <property type="entry name" value="ZN2_CY6_FUNGAL_2"/>
    <property type="match status" value="1"/>
</dbReference>
<evidence type="ECO:0000256" key="3">
    <source>
        <dbReference type="ARBA" id="ARBA00023242"/>
    </source>
</evidence>
<accession>A0A9W4UBG1</accession>
<sequence>METTLPRRTLRKGTHSCLECKRRKIRCFFDQNSTTSCVSCLNRGTPCFSQDSLEASVPRDWENSERLKRMEQMLQDLTEKFLVQDFNLDALETGDVSRDLTASVEGAESRIDERSRPIYSSNSSRQEKYAESCQLIHAAFPSQEVVDRIFGDARASIYLQALCNPYQQLFTDKNKQSSNDLARIPPQTAHPILLARKLLQLALCMQQLDPSFDRNQLHGITDVRSSMNAFYELASRITCHDELLNSMEGLECLMCEAVFLINGGNLRQALATLRRATTVSQMMQLHRKPHTIPLAQLDPNTCVSGEFTWVHFGYLERYISLLIGMPSSIASTRFDTGKKRDAERDEEWFERSQIDLCNQIISRNQNRDYDISNTMDIDKNLNAVVAQTATAWWSPLDFTPGMAHQEMMSRMISAQMQIIHFNMLTVLHLPHLLCKETTDQRFEYSRYTCFYASREVLIRFLAFRSHIKVVYCCRPVDFCAFTAAMTLLLAYLNGNSATAGFDFAQQRAQDLDLISRSLSTLDELTRLNGDELSENTAKLTRKMLQLEDSMGKLGNDVVCNVVDGDNERDGNEANTQDFLYLSIPYFGCIKLSTAPAPNLSATPLHSGTTTKLHDQQLLSIESVRFPSDVSGDHPLATHTIFHTATHTQDLQATSQNWDWPMLDRLAGSEEWAFQGVDTTLFDSVMSGCDENFVNNFEWHAGWGPV</sequence>
<dbReference type="PANTHER" id="PTHR47840">
    <property type="entry name" value="ZN(II)2CYS6 TRANSCRIPTION FACTOR (EUROFUNG)-RELATED"/>
    <property type="match status" value="1"/>
</dbReference>
<evidence type="ECO:0000256" key="4">
    <source>
        <dbReference type="SAM" id="MobiDB-lite"/>
    </source>
</evidence>
<evidence type="ECO:0000256" key="2">
    <source>
        <dbReference type="ARBA" id="ARBA00023163"/>
    </source>
</evidence>
<dbReference type="SMART" id="SM00066">
    <property type="entry name" value="GAL4"/>
    <property type="match status" value="1"/>
</dbReference>
<dbReference type="Gene3D" id="4.10.240.10">
    <property type="entry name" value="Zn(2)-C6 fungal-type DNA-binding domain"/>
    <property type="match status" value="1"/>
</dbReference>
<keyword evidence="2" id="KW-0804">Transcription</keyword>
<feature type="compositionally biased region" description="Basic and acidic residues" evidence="4">
    <location>
        <begin position="107"/>
        <end position="116"/>
    </location>
</feature>
<name>A0A9W4UBG1_9PLEO</name>